<dbReference type="EMBL" id="CM031839">
    <property type="protein sequence ID" value="KAG6674710.1"/>
    <property type="molecule type" value="Genomic_DNA"/>
</dbReference>
<protein>
    <recommendedName>
        <fullName evidence="1">EF-hand domain-containing protein</fullName>
    </recommendedName>
</protein>
<sequence length="77" mass="8996">MRLRFPQDQYRGEVPCTEAQLATIFKDHDTNGDGKLSRSELDLAFRKLGSRWPWFRSVDGFVMLTRMVMDLSISKRS</sequence>
<dbReference type="InterPro" id="IPR002048">
    <property type="entry name" value="EF_hand_dom"/>
</dbReference>
<dbReference type="AlphaFoldDB" id="A0A922DAK1"/>
<name>A0A922DAK1_CARIL</name>
<evidence type="ECO:0000313" key="2">
    <source>
        <dbReference type="EMBL" id="KAG6674710.1"/>
    </source>
</evidence>
<evidence type="ECO:0000313" key="3">
    <source>
        <dbReference type="Proteomes" id="UP000811246"/>
    </source>
</evidence>
<dbReference type="Proteomes" id="UP000811246">
    <property type="component" value="Chromosome 15"/>
</dbReference>
<dbReference type="PROSITE" id="PS50222">
    <property type="entry name" value="EF_HAND_2"/>
    <property type="match status" value="1"/>
</dbReference>
<gene>
    <name evidence="2" type="ORF">I3842_15G058300</name>
</gene>
<dbReference type="Pfam" id="PF13405">
    <property type="entry name" value="EF-hand_6"/>
    <property type="match status" value="1"/>
</dbReference>
<accession>A0A922DAK1</accession>
<evidence type="ECO:0000259" key="1">
    <source>
        <dbReference type="PROSITE" id="PS50222"/>
    </source>
</evidence>
<comment type="caution">
    <text evidence="2">The sequence shown here is derived from an EMBL/GenBank/DDBJ whole genome shotgun (WGS) entry which is preliminary data.</text>
</comment>
<reference evidence="2" key="1">
    <citation type="submission" date="2021-01" db="EMBL/GenBank/DDBJ databases">
        <authorList>
            <person name="Lovell J.T."/>
            <person name="Bentley N."/>
            <person name="Bhattarai G."/>
            <person name="Jenkins J.W."/>
            <person name="Sreedasyam A."/>
            <person name="Alarcon Y."/>
            <person name="Bock C."/>
            <person name="Boston L."/>
            <person name="Carlson J."/>
            <person name="Cervantes K."/>
            <person name="Clermont K."/>
            <person name="Krom N."/>
            <person name="Kubenka K."/>
            <person name="Mamidi S."/>
            <person name="Mattison C."/>
            <person name="Monteros M."/>
            <person name="Pisani C."/>
            <person name="Plott C."/>
            <person name="Rajasekar S."/>
            <person name="Rhein H.S."/>
            <person name="Rohla C."/>
            <person name="Song M."/>
            <person name="Hilaire R.S."/>
            <person name="Shu S."/>
            <person name="Wells L."/>
            <person name="Wang X."/>
            <person name="Webber J."/>
            <person name="Heerema R.J."/>
            <person name="Klein P."/>
            <person name="Conner P."/>
            <person name="Grauke L."/>
            <person name="Grimwood J."/>
            <person name="Schmutz J."/>
            <person name="Randall J.J."/>
        </authorList>
    </citation>
    <scope>NUCLEOTIDE SEQUENCE</scope>
    <source>
        <tissue evidence="2">Leaf</tissue>
    </source>
</reference>
<dbReference type="InterPro" id="IPR018247">
    <property type="entry name" value="EF_Hand_1_Ca_BS"/>
</dbReference>
<organism evidence="2 3">
    <name type="scientific">Carya illinoinensis</name>
    <name type="common">Pecan</name>
    <dbReference type="NCBI Taxonomy" id="32201"/>
    <lineage>
        <taxon>Eukaryota</taxon>
        <taxon>Viridiplantae</taxon>
        <taxon>Streptophyta</taxon>
        <taxon>Embryophyta</taxon>
        <taxon>Tracheophyta</taxon>
        <taxon>Spermatophyta</taxon>
        <taxon>Magnoliopsida</taxon>
        <taxon>eudicotyledons</taxon>
        <taxon>Gunneridae</taxon>
        <taxon>Pentapetalae</taxon>
        <taxon>rosids</taxon>
        <taxon>fabids</taxon>
        <taxon>Fagales</taxon>
        <taxon>Juglandaceae</taxon>
        <taxon>Carya</taxon>
    </lineage>
</organism>
<dbReference type="GO" id="GO:0005509">
    <property type="term" value="F:calcium ion binding"/>
    <property type="evidence" value="ECO:0007669"/>
    <property type="project" value="InterPro"/>
</dbReference>
<dbReference type="PROSITE" id="PS00018">
    <property type="entry name" value="EF_HAND_1"/>
    <property type="match status" value="1"/>
</dbReference>
<proteinExistence type="predicted"/>
<feature type="domain" description="EF-hand" evidence="1">
    <location>
        <begin position="16"/>
        <end position="51"/>
    </location>
</feature>